<evidence type="ECO:0000313" key="2">
    <source>
        <dbReference type="EMBL" id="CAK0826113.1"/>
    </source>
</evidence>
<evidence type="ECO:0000256" key="1">
    <source>
        <dbReference type="SAM" id="MobiDB-lite"/>
    </source>
</evidence>
<dbReference type="Proteomes" id="UP001189429">
    <property type="component" value="Unassembled WGS sequence"/>
</dbReference>
<proteinExistence type="predicted"/>
<dbReference type="EMBL" id="CAUYUJ010009202">
    <property type="protein sequence ID" value="CAK0826113.1"/>
    <property type="molecule type" value="Genomic_DNA"/>
</dbReference>
<comment type="caution">
    <text evidence="2">The sequence shown here is derived from an EMBL/GenBank/DDBJ whole genome shotgun (WGS) entry which is preliminary data.</text>
</comment>
<gene>
    <name evidence="2" type="ORF">PCOR1329_LOCUS26062</name>
</gene>
<sequence length="187" mass="20051">MKDAGAHAEPRDYPVVNDLVKEVAGSPNWRRPLLLIVGGASPGKSMRGGSVLQKVAGALELLKKEFLEVTVEEDGHLDLARFDMQAHGGVLLDGVADALLLKKFRGGPREAIVATVDLSADNLHLLHTDHWPSEPRNVKAPRLTGPSWQNGDDDAAAAQQAPSRHDEMKAWSAKTVLRAKGDFSAGA</sequence>
<reference evidence="2" key="1">
    <citation type="submission" date="2023-10" db="EMBL/GenBank/DDBJ databases">
        <authorList>
            <person name="Chen Y."/>
            <person name="Shah S."/>
            <person name="Dougan E. K."/>
            <person name="Thang M."/>
            <person name="Chan C."/>
        </authorList>
    </citation>
    <scope>NUCLEOTIDE SEQUENCE [LARGE SCALE GENOMIC DNA]</scope>
</reference>
<accession>A0ABN9S358</accession>
<feature type="region of interest" description="Disordered" evidence="1">
    <location>
        <begin position="129"/>
        <end position="169"/>
    </location>
</feature>
<name>A0ABN9S358_9DINO</name>
<keyword evidence="3" id="KW-1185">Reference proteome</keyword>
<organism evidence="2 3">
    <name type="scientific">Prorocentrum cordatum</name>
    <dbReference type="NCBI Taxonomy" id="2364126"/>
    <lineage>
        <taxon>Eukaryota</taxon>
        <taxon>Sar</taxon>
        <taxon>Alveolata</taxon>
        <taxon>Dinophyceae</taxon>
        <taxon>Prorocentrales</taxon>
        <taxon>Prorocentraceae</taxon>
        <taxon>Prorocentrum</taxon>
    </lineage>
</organism>
<protein>
    <submittedName>
        <fullName evidence="2">Uncharacterized protein</fullName>
    </submittedName>
</protein>
<evidence type="ECO:0000313" key="3">
    <source>
        <dbReference type="Proteomes" id="UP001189429"/>
    </source>
</evidence>